<evidence type="ECO:0000259" key="16">
    <source>
        <dbReference type="Pfam" id="PF17900"/>
    </source>
</evidence>
<dbReference type="InterPro" id="IPR001930">
    <property type="entry name" value="Peptidase_M1"/>
</dbReference>
<gene>
    <name evidence="17" type="ORF">GH723_13785</name>
</gene>
<dbReference type="InterPro" id="IPR042097">
    <property type="entry name" value="Aminopeptidase_N-like_N_sf"/>
</dbReference>
<dbReference type="FunFam" id="2.60.40.1730:FF:000002">
    <property type="entry name" value="Aminopeptidase"/>
    <property type="match status" value="1"/>
</dbReference>
<feature type="domain" description="ERAP1-like C-terminal" evidence="15">
    <location>
        <begin position="590"/>
        <end position="900"/>
    </location>
</feature>
<evidence type="ECO:0000256" key="12">
    <source>
        <dbReference type="RuleBase" id="RU364040"/>
    </source>
</evidence>
<feature type="domain" description="Aminopeptidase N-like N-terminal" evidence="16">
    <location>
        <begin position="77"/>
        <end position="260"/>
    </location>
</feature>
<dbReference type="Pfam" id="PF01433">
    <property type="entry name" value="Peptidase_M1"/>
    <property type="match status" value="1"/>
</dbReference>
<comment type="catalytic activity">
    <reaction evidence="1">
        <text>Release of an N-terminal amino acid, Xaa-|-Yaa- from a peptide, amide or arylamide. Xaa is preferably Ala, but may be most amino acids including Pro (slow action). When a terminal hydrophobic residue is followed by a prolyl residue, the two may be released as an intact Xaa-Pro dipeptide.</text>
        <dbReference type="EC" id="3.4.11.2"/>
    </reaction>
</comment>
<dbReference type="Proteomes" id="UP000334019">
    <property type="component" value="Chromosome"/>
</dbReference>
<evidence type="ECO:0000256" key="11">
    <source>
        <dbReference type="PIRSR" id="PIRSR634016-4"/>
    </source>
</evidence>
<evidence type="ECO:0000256" key="3">
    <source>
        <dbReference type="ARBA" id="ARBA00022438"/>
    </source>
</evidence>
<feature type="region of interest" description="Disordered" evidence="13">
    <location>
        <begin position="37"/>
        <end position="64"/>
    </location>
</feature>
<dbReference type="Gene3D" id="1.10.390.10">
    <property type="entry name" value="Neutral Protease Domain 2"/>
    <property type="match status" value="1"/>
</dbReference>
<evidence type="ECO:0000256" key="4">
    <source>
        <dbReference type="ARBA" id="ARBA00022670"/>
    </source>
</evidence>
<dbReference type="GO" id="GO:0043171">
    <property type="term" value="P:peptide catabolic process"/>
    <property type="evidence" value="ECO:0007669"/>
    <property type="project" value="TreeGrafter"/>
</dbReference>
<evidence type="ECO:0000259" key="15">
    <source>
        <dbReference type="Pfam" id="PF11838"/>
    </source>
</evidence>
<proteinExistence type="inferred from homology"/>
<evidence type="ECO:0000256" key="7">
    <source>
        <dbReference type="ARBA" id="ARBA00022833"/>
    </source>
</evidence>
<dbReference type="PANTHER" id="PTHR11533">
    <property type="entry name" value="PROTEASE M1 ZINC METALLOPROTEASE"/>
    <property type="match status" value="1"/>
</dbReference>
<evidence type="ECO:0000256" key="1">
    <source>
        <dbReference type="ARBA" id="ARBA00000098"/>
    </source>
</evidence>
<sequence>MGLDERVVDVGDHVDDGVPHAHDGVLRVGHLVSRSKDGRGYPVRSDALTSAGGPVTAPNPTAATGEADRYRLPRTVVPSHYDLVLEPDLGAATFTGTVAIDVEVVEPVDEIVLNALDLEIDRATLVGPNGTRLAGSVTYDADTERALIDIEDAAAPGRWRLELSFRGELNDKLVGFYRSTYVDEDGATQTLAVSQMESTHARRAFPCFDEPDFKATFAVTLVVADGLTALSNAAEIADEPTDDGRRRVRFATTMKMSTYLVAFVVGPLEVTEAVTTRGGVPIRVAHPRGKGHLAPYALDAAVFCLDFFADWFDIPYPGDKLDLVAVPDFAFGAMENLGCVTFREVLLLIDPESATQPELERLVDVVAHELAHMWFGDLVTMGWWEGIWLNEAFATFMEMLATDAYRPEWQRWVSFGLSRTAAFDVDALAATRPIEFPVISPEDAEGMFDLLTYEKGAAVLRMLEQYLGPDTFRDGIRRYISTHQYGNTVTTDLWDAIEESSGEPVRRIMDSWIYQGGFPAVGVDLEQDRHVVRLTQRRFQALDPKGSEPDATEWSVPVTLRVGRGDESTVERVLLEGDTTTVDLDRPADWVHVNVDGAGFYRVRYSPAAREALLAHRGQLAAIERYGLVDDAWAAVLADELDAPSFLALVRELAADEDDLSVWQRIAGGLGALDRLVPAPAREAWTATVRALARPALDRIGWEPAAAEDERHRQLRGTLVSLLGTVGADDEVVARSRALHDRHLAGEKGLDPALVAAAIEVVAGSGTAEDFDAFAGRVRAASTPQEEVRYTYALADFPGAEELDRLLAMTLTDEIRTQNGAFVLRRALLNRENGPQAWAFVQSHWSEISERLPSMSMVRMVEGVRALSTPELAAQVEAFFAEHPLPQATKTLAQHLEAMRVNVGVREREADRIAAAVTD</sequence>
<dbReference type="KEGG" id="atq:GH723_13785"/>
<dbReference type="FunFam" id="1.10.390.10:FF:000006">
    <property type="entry name" value="Puromycin-sensitive aminopeptidase"/>
    <property type="match status" value="1"/>
</dbReference>
<evidence type="ECO:0000313" key="17">
    <source>
        <dbReference type="EMBL" id="QGG96081.1"/>
    </source>
</evidence>
<dbReference type="EMBL" id="CP045851">
    <property type="protein sequence ID" value="QGG96081.1"/>
    <property type="molecule type" value="Genomic_DNA"/>
</dbReference>
<dbReference type="SUPFAM" id="SSF55486">
    <property type="entry name" value="Metalloproteases ('zincins'), catalytic domain"/>
    <property type="match status" value="1"/>
</dbReference>
<keyword evidence="7 10" id="KW-0862">Zinc</keyword>
<evidence type="ECO:0000256" key="9">
    <source>
        <dbReference type="PIRSR" id="PIRSR634016-1"/>
    </source>
</evidence>
<evidence type="ECO:0000256" key="5">
    <source>
        <dbReference type="ARBA" id="ARBA00022723"/>
    </source>
</evidence>
<feature type="binding site" evidence="10">
    <location>
        <position position="368"/>
    </location>
    <ligand>
        <name>Zn(2+)</name>
        <dbReference type="ChEBI" id="CHEBI:29105"/>
        <note>catalytic</note>
    </ligand>
</feature>
<evidence type="ECO:0000256" key="8">
    <source>
        <dbReference type="ARBA" id="ARBA00023049"/>
    </source>
</evidence>
<dbReference type="GO" id="GO:0008270">
    <property type="term" value="F:zinc ion binding"/>
    <property type="evidence" value="ECO:0007669"/>
    <property type="project" value="UniProtKB-UniRule"/>
</dbReference>
<dbReference type="Pfam" id="PF17900">
    <property type="entry name" value="Peptidase_M1_N"/>
    <property type="match status" value="1"/>
</dbReference>
<reference evidence="17 18" key="1">
    <citation type="submission" date="2019-11" db="EMBL/GenBank/DDBJ databases">
        <authorList>
            <person name="He Y."/>
        </authorList>
    </citation>
    <scope>NUCLEOTIDE SEQUENCE [LARGE SCALE GENOMIC DNA]</scope>
    <source>
        <strain evidence="17 18">SCSIO 58843</strain>
    </source>
</reference>
<evidence type="ECO:0000256" key="13">
    <source>
        <dbReference type="SAM" id="MobiDB-lite"/>
    </source>
</evidence>
<dbReference type="SUPFAM" id="SSF63737">
    <property type="entry name" value="Leukotriene A4 hydrolase N-terminal domain"/>
    <property type="match status" value="1"/>
</dbReference>
<dbReference type="AlphaFoldDB" id="A0A5Q2RNC1"/>
<dbReference type="InterPro" id="IPR014782">
    <property type="entry name" value="Peptidase_M1_dom"/>
</dbReference>
<dbReference type="GO" id="GO:0016285">
    <property type="term" value="F:alanyl aminopeptidase activity"/>
    <property type="evidence" value="ECO:0007669"/>
    <property type="project" value="UniProtKB-EC"/>
</dbReference>
<name>A0A5Q2RNC1_9ACTN</name>
<dbReference type="Gene3D" id="1.25.50.20">
    <property type="match status" value="1"/>
</dbReference>
<evidence type="ECO:0000256" key="6">
    <source>
        <dbReference type="ARBA" id="ARBA00022801"/>
    </source>
</evidence>
<dbReference type="InterPro" id="IPR050344">
    <property type="entry name" value="Peptidase_M1_aminopeptidases"/>
</dbReference>
<protein>
    <recommendedName>
        <fullName evidence="12">Aminopeptidase</fullName>
        <ecNumber evidence="12">3.4.11.-</ecNumber>
    </recommendedName>
</protein>
<feature type="binding site" evidence="10">
    <location>
        <position position="391"/>
    </location>
    <ligand>
        <name>Zn(2+)</name>
        <dbReference type="ChEBI" id="CHEBI:29105"/>
        <note>catalytic</note>
    </ligand>
</feature>
<dbReference type="GO" id="GO:0016020">
    <property type="term" value="C:membrane"/>
    <property type="evidence" value="ECO:0007669"/>
    <property type="project" value="TreeGrafter"/>
</dbReference>
<keyword evidence="3 12" id="KW-0031">Aminopeptidase</keyword>
<evidence type="ECO:0000313" key="18">
    <source>
        <dbReference type="Proteomes" id="UP000334019"/>
    </source>
</evidence>
<keyword evidence="8 12" id="KW-0482">Metalloprotease</keyword>
<dbReference type="Gene3D" id="2.60.40.1910">
    <property type="match status" value="1"/>
</dbReference>
<keyword evidence="18" id="KW-1185">Reference proteome</keyword>
<feature type="active site" description="Proton acceptor" evidence="9">
    <location>
        <position position="369"/>
    </location>
</feature>
<dbReference type="GO" id="GO:0005615">
    <property type="term" value="C:extracellular space"/>
    <property type="evidence" value="ECO:0007669"/>
    <property type="project" value="TreeGrafter"/>
</dbReference>
<evidence type="ECO:0000259" key="14">
    <source>
        <dbReference type="Pfam" id="PF01433"/>
    </source>
</evidence>
<feature type="site" description="Transition state stabilizer" evidence="11">
    <location>
        <position position="453"/>
    </location>
</feature>
<dbReference type="PANTHER" id="PTHR11533:SF174">
    <property type="entry name" value="PUROMYCIN-SENSITIVE AMINOPEPTIDASE-RELATED"/>
    <property type="match status" value="1"/>
</dbReference>
<dbReference type="GO" id="GO:0042277">
    <property type="term" value="F:peptide binding"/>
    <property type="evidence" value="ECO:0007669"/>
    <property type="project" value="TreeGrafter"/>
</dbReference>
<evidence type="ECO:0000256" key="10">
    <source>
        <dbReference type="PIRSR" id="PIRSR634016-3"/>
    </source>
</evidence>
<dbReference type="GO" id="GO:0070006">
    <property type="term" value="F:metalloaminopeptidase activity"/>
    <property type="evidence" value="ECO:0007669"/>
    <property type="project" value="TreeGrafter"/>
</dbReference>
<dbReference type="Gene3D" id="2.60.40.1730">
    <property type="entry name" value="tricorn interacting facor f3 domain"/>
    <property type="match status" value="1"/>
</dbReference>
<feature type="binding site" evidence="10">
    <location>
        <position position="372"/>
    </location>
    <ligand>
        <name>Zn(2+)</name>
        <dbReference type="ChEBI" id="CHEBI:29105"/>
        <note>catalytic</note>
    </ligand>
</feature>
<dbReference type="EC" id="3.4.11.-" evidence="12"/>
<dbReference type="GO" id="GO:0006508">
    <property type="term" value="P:proteolysis"/>
    <property type="evidence" value="ECO:0007669"/>
    <property type="project" value="UniProtKB-KW"/>
</dbReference>
<accession>A0A5Q2RNC1</accession>
<dbReference type="PRINTS" id="PR00756">
    <property type="entry name" value="ALADIPTASE"/>
</dbReference>
<dbReference type="InterPro" id="IPR024571">
    <property type="entry name" value="ERAP1-like_C_dom"/>
</dbReference>
<dbReference type="InterPro" id="IPR034016">
    <property type="entry name" value="M1_APN-typ"/>
</dbReference>
<evidence type="ECO:0000256" key="2">
    <source>
        <dbReference type="ARBA" id="ARBA00010136"/>
    </source>
</evidence>
<dbReference type="CDD" id="cd09601">
    <property type="entry name" value="M1_APN-Q_like"/>
    <property type="match status" value="1"/>
</dbReference>
<keyword evidence="6 12" id="KW-0378">Hydrolase</keyword>
<keyword evidence="5 10" id="KW-0479">Metal-binding</keyword>
<dbReference type="GO" id="GO:0005737">
    <property type="term" value="C:cytoplasm"/>
    <property type="evidence" value="ECO:0007669"/>
    <property type="project" value="TreeGrafter"/>
</dbReference>
<dbReference type="InterPro" id="IPR027268">
    <property type="entry name" value="Peptidase_M4/M1_CTD_sf"/>
</dbReference>
<comment type="cofactor">
    <cofactor evidence="10 12">
        <name>Zn(2+)</name>
        <dbReference type="ChEBI" id="CHEBI:29105"/>
    </cofactor>
    <text evidence="10 12">Binds 1 zinc ion per subunit.</text>
</comment>
<keyword evidence="4 12" id="KW-0645">Protease</keyword>
<dbReference type="Pfam" id="PF11838">
    <property type="entry name" value="ERAP1_C"/>
    <property type="match status" value="1"/>
</dbReference>
<comment type="similarity">
    <text evidence="2 12">Belongs to the peptidase M1 family.</text>
</comment>
<organism evidence="17 18">
    <name type="scientific">Actinomarinicola tropica</name>
    <dbReference type="NCBI Taxonomy" id="2789776"/>
    <lineage>
        <taxon>Bacteria</taxon>
        <taxon>Bacillati</taxon>
        <taxon>Actinomycetota</taxon>
        <taxon>Acidimicrobiia</taxon>
        <taxon>Acidimicrobiales</taxon>
        <taxon>Iamiaceae</taxon>
        <taxon>Actinomarinicola</taxon>
    </lineage>
</organism>
<feature type="domain" description="Peptidase M1 membrane alanine aminopeptidase" evidence="14">
    <location>
        <begin position="296"/>
        <end position="512"/>
    </location>
</feature>
<dbReference type="InterPro" id="IPR045357">
    <property type="entry name" value="Aminopeptidase_N-like_N"/>
</dbReference>